<gene>
    <name evidence="1" type="ORF">NYM_LOCUS13133</name>
</gene>
<organism evidence="1">
    <name type="scientific">Nymphaea colorata</name>
    <name type="common">pocket water lily</name>
    <dbReference type="NCBI Taxonomy" id="210225"/>
    <lineage>
        <taxon>Eukaryota</taxon>
        <taxon>Viridiplantae</taxon>
        <taxon>Streptophyta</taxon>
        <taxon>Embryophyta</taxon>
        <taxon>Tracheophyta</taxon>
        <taxon>Spermatophyta</taxon>
        <taxon>Magnoliopsida</taxon>
        <taxon>Nymphaeales</taxon>
        <taxon>Nymphaeaceae</taxon>
        <taxon>Nymphaea</taxon>
    </lineage>
</organism>
<name>A0A5K1A4N7_9MAGN</name>
<proteinExistence type="predicted"/>
<reference evidence="1" key="1">
    <citation type="submission" date="2019-09" db="EMBL/GenBank/DDBJ databases">
        <authorList>
            <person name="Zhang L."/>
        </authorList>
    </citation>
    <scope>NUCLEOTIDE SEQUENCE</scope>
</reference>
<dbReference type="EMBL" id="LR721780">
    <property type="protein sequence ID" value="VVV97654.1"/>
    <property type="molecule type" value="Genomic_DNA"/>
</dbReference>
<accession>A0A5K1A4N7</accession>
<protein>
    <submittedName>
        <fullName evidence="1">Uncharacterized protein</fullName>
    </submittedName>
</protein>
<evidence type="ECO:0000313" key="1">
    <source>
        <dbReference type="EMBL" id="VVV97654.1"/>
    </source>
</evidence>
<dbReference type="AlphaFoldDB" id="A0A5K1A4N7"/>
<sequence length="21" mass="2452">MTYRAHIPRKAKIRENSPAVL</sequence>